<feature type="domain" description="HTH tetR-type" evidence="5">
    <location>
        <begin position="5"/>
        <end position="65"/>
    </location>
</feature>
<dbReference type="PANTHER" id="PTHR47506">
    <property type="entry name" value="TRANSCRIPTIONAL REGULATORY PROTEIN"/>
    <property type="match status" value="1"/>
</dbReference>
<evidence type="ECO:0000259" key="5">
    <source>
        <dbReference type="PROSITE" id="PS50977"/>
    </source>
</evidence>
<dbReference type="Proteomes" id="UP000673394">
    <property type="component" value="Unassembled WGS sequence"/>
</dbReference>
<dbReference type="SUPFAM" id="SSF48498">
    <property type="entry name" value="Tetracyclin repressor-like, C-terminal domain"/>
    <property type="match status" value="1"/>
</dbReference>
<evidence type="ECO:0000256" key="1">
    <source>
        <dbReference type="ARBA" id="ARBA00023015"/>
    </source>
</evidence>
<accession>A0ABS5CBK0</accession>
<gene>
    <name evidence="6" type="ORF">I8J30_10905</name>
</gene>
<dbReference type="SUPFAM" id="SSF46689">
    <property type="entry name" value="Homeodomain-like"/>
    <property type="match status" value="1"/>
</dbReference>
<proteinExistence type="predicted"/>
<dbReference type="Pfam" id="PF00440">
    <property type="entry name" value="TetR_N"/>
    <property type="match status" value="1"/>
</dbReference>
<dbReference type="InterPro" id="IPR001647">
    <property type="entry name" value="HTH_TetR"/>
</dbReference>
<evidence type="ECO:0000256" key="3">
    <source>
        <dbReference type="ARBA" id="ARBA00023163"/>
    </source>
</evidence>
<evidence type="ECO:0000256" key="2">
    <source>
        <dbReference type="ARBA" id="ARBA00023125"/>
    </source>
</evidence>
<reference evidence="6 7" key="1">
    <citation type="submission" date="2021-04" db="EMBL/GenBank/DDBJ databases">
        <title>Paenibacillus sp. DLE-14 whole genome sequence.</title>
        <authorList>
            <person name="Ham Y.J."/>
        </authorList>
    </citation>
    <scope>NUCLEOTIDE SEQUENCE [LARGE SCALE GENOMIC DNA]</scope>
    <source>
        <strain evidence="6 7">DLE-14</strain>
    </source>
</reference>
<comment type="caution">
    <text evidence="6">The sequence shown here is derived from an EMBL/GenBank/DDBJ whole genome shotgun (WGS) entry which is preliminary data.</text>
</comment>
<name>A0ABS5CBK0_9BACL</name>
<dbReference type="RefSeq" id="WP_210658125.1">
    <property type="nucleotide sequence ID" value="NZ_JAGKSP010000003.1"/>
</dbReference>
<dbReference type="Gene3D" id="1.10.357.10">
    <property type="entry name" value="Tetracycline Repressor, domain 2"/>
    <property type="match status" value="1"/>
</dbReference>
<dbReference type="InterPro" id="IPR009057">
    <property type="entry name" value="Homeodomain-like_sf"/>
</dbReference>
<evidence type="ECO:0000313" key="6">
    <source>
        <dbReference type="EMBL" id="MBP3963210.1"/>
    </source>
</evidence>
<dbReference type="PROSITE" id="PS50977">
    <property type="entry name" value="HTH_TETR_2"/>
    <property type="match status" value="1"/>
</dbReference>
<keyword evidence="7" id="KW-1185">Reference proteome</keyword>
<keyword evidence="1" id="KW-0805">Transcription regulation</keyword>
<dbReference type="InterPro" id="IPR036271">
    <property type="entry name" value="Tet_transcr_reg_TetR-rel_C_sf"/>
</dbReference>
<dbReference type="EMBL" id="JAGKSP010000003">
    <property type="protein sequence ID" value="MBP3963210.1"/>
    <property type="molecule type" value="Genomic_DNA"/>
</dbReference>
<evidence type="ECO:0000256" key="4">
    <source>
        <dbReference type="PROSITE-ProRule" id="PRU00335"/>
    </source>
</evidence>
<evidence type="ECO:0000313" key="7">
    <source>
        <dbReference type="Proteomes" id="UP000673394"/>
    </source>
</evidence>
<dbReference type="PANTHER" id="PTHR47506:SF6">
    <property type="entry name" value="HTH-TYPE TRANSCRIPTIONAL REPRESSOR NEMR"/>
    <property type="match status" value="1"/>
</dbReference>
<keyword evidence="2 4" id="KW-0238">DNA-binding</keyword>
<keyword evidence="3" id="KW-0804">Transcription</keyword>
<protein>
    <submittedName>
        <fullName evidence="6">TetR/AcrR family transcriptional regulator</fullName>
    </submittedName>
</protein>
<dbReference type="PRINTS" id="PR00455">
    <property type="entry name" value="HTHTETR"/>
</dbReference>
<feature type="DNA-binding region" description="H-T-H motif" evidence="4">
    <location>
        <begin position="28"/>
        <end position="47"/>
    </location>
</feature>
<sequence length="190" mass="21231">MSKNTNTAEAILDAAESMVMESGFNGFSYAHIAEKVGIRTASIHYHYPSKEDLGEALIKRYREGFQAFIARVDGEMPNSYDKLLKFIDLYRSGPANNYRTCLGVMLSTDLTSLSERARNGVAEFFEINLNWLTQVLENGRQEGSLRFEGAALTQAHKLFAAVQGAQLIARSFKDIQRYDTIAEGILSAFK</sequence>
<organism evidence="6 7">
    <name type="scientific">Paenibacillus lignilyticus</name>
    <dbReference type="NCBI Taxonomy" id="1172615"/>
    <lineage>
        <taxon>Bacteria</taxon>
        <taxon>Bacillati</taxon>
        <taxon>Bacillota</taxon>
        <taxon>Bacilli</taxon>
        <taxon>Bacillales</taxon>
        <taxon>Paenibacillaceae</taxon>
        <taxon>Paenibacillus</taxon>
    </lineage>
</organism>